<dbReference type="EMBL" id="MNCJ02000319">
    <property type="protein sequence ID" value="KAF5810735.1"/>
    <property type="molecule type" value="Genomic_DNA"/>
</dbReference>
<name>A0A9K3J8I4_HELAN</name>
<proteinExistence type="predicted"/>
<keyword evidence="2" id="KW-1185">Reference proteome</keyword>
<dbReference type="Proteomes" id="UP000215914">
    <property type="component" value="Unassembled WGS sequence"/>
</dbReference>
<reference evidence="1" key="2">
    <citation type="submission" date="2020-06" db="EMBL/GenBank/DDBJ databases">
        <title>Helianthus annuus Genome sequencing and assembly Release 2.</title>
        <authorList>
            <person name="Gouzy J."/>
            <person name="Langlade N."/>
            <person name="Munos S."/>
        </authorList>
    </citation>
    <scope>NUCLEOTIDE SEQUENCE</scope>
    <source>
        <tissue evidence="1">Leaves</tissue>
    </source>
</reference>
<comment type="caution">
    <text evidence="1">The sequence shown here is derived from an EMBL/GenBank/DDBJ whole genome shotgun (WGS) entry which is preliminary data.</text>
</comment>
<gene>
    <name evidence="1" type="ORF">HanXRQr2_Chr04g0173121</name>
</gene>
<accession>A0A9K3J8I4</accession>
<reference evidence="1" key="1">
    <citation type="journal article" date="2017" name="Nature">
        <title>The sunflower genome provides insights into oil metabolism, flowering and Asterid evolution.</title>
        <authorList>
            <person name="Badouin H."/>
            <person name="Gouzy J."/>
            <person name="Grassa C.J."/>
            <person name="Murat F."/>
            <person name="Staton S.E."/>
            <person name="Cottret L."/>
            <person name="Lelandais-Briere C."/>
            <person name="Owens G.L."/>
            <person name="Carrere S."/>
            <person name="Mayjonade B."/>
            <person name="Legrand L."/>
            <person name="Gill N."/>
            <person name="Kane N.C."/>
            <person name="Bowers J.E."/>
            <person name="Hubner S."/>
            <person name="Bellec A."/>
            <person name="Berard A."/>
            <person name="Berges H."/>
            <person name="Blanchet N."/>
            <person name="Boniface M.C."/>
            <person name="Brunel D."/>
            <person name="Catrice O."/>
            <person name="Chaidir N."/>
            <person name="Claudel C."/>
            <person name="Donnadieu C."/>
            <person name="Faraut T."/>
            <person name="Fievet G."/>
            <person name="Helmstetter N."/>
            <person name="King M."/>
            <person name="Knapp S.J."/>
            <person name="Lai Z."/>
            <person name="Le Paslier M.C."/>
            <person name="Lippi Y."/>
            <person name="Lorenzon L."/>
            <person name="Mandel J.R."/>
            <person name="Marage G."/>
            <person name="Marchand G."/>
            <person name="Marquand E."/>
            <person name="Bret-Mestries E."/>
            <person name="Morien E."/>
            <person name="Nambeesan S."/>
            <person name="Nguyen T."/>
            <person name="Pegot-Espagnet P."/>
            <person name="Pouilly N."/>
            <person name="Raftis F."/>
            <person name="Sallet E."/>
            <person name="Schiex T."/>
            <person name="Thomas J."/>
            <person name="Vandecasteele C."/>
            <person name="Vares D."/>
            <person name="Vear F."/>
            <person name="Vautrin S."/>
            <person name="Crespi M."/>
            <person name="Mangin B."/>
            <person name="Burke J.M."/>
            <person name="Salse J."/>
            <person name="Munos S."/>
            <person name="Vincourt P."/>
            <person name="Rieseberg L.H."/>
            <person name="Langlade N.B."/>
        </authorList>
    </citation>
    <scope>NUCLEOTIDE SEQUENCE</scope>
    <source>
        <tissue evidence="1">Leaves</tissue>
    </source>
</reference>
<organism evidence="1 2">
    <name type="scientific">Helianthus annuus</name>
    <name type="common">Common sunflower</name>
    <dbReference type="NCBI Taxonomy" id="4232"/>
    <lineage>
        <taxon>Eukaryota</taxon>
        <taxon>Viridiplantae</taxon>
        <taxon>Streptophyta</taxon>
        <taxon>Embryophyta</taxon>
        <taxon>Tracheophyta</taxon>
        <taxon>Spermatophyta</taxon>
        <taxon>Magnoliopsida</taxon>
        <taxon>eudicotyledons</taxon>
        <taxon>Gunneridae</taxon>
        <taxon>Pentapetalae</taxon>
        <taxon>asterids</taxon>
        <taxon>campanulids</taxon>
        <taxon>Asterales</taxon>
        <taxon>Asteraceae</taxon>
        <taxon>Asteroideae</taxon>
        <taxon>Heliantheae alliance</taxon>
        <taxon>Heliantheae</taxon>
        <taxon>Helianthus</taxon>
    </lineage>
</organism>
<dbReference type="Gramene" id="mRNA:HanXRQr2_Chr04g0173121">
    <property type="protein sequence ID" value="mRNA:HanXRQr2_Chr04g0173121"/>
    <property type="gene ID" value="HanXRQr2_Chr04g0173121"/>
</dbReference>
<evidence type="ECO:0000313" key="2">
    <source>
        <dbReference type="Proteomes" id="UP000215914"/>
    </source>
</evidence>
<sequence>MLSQLLVVVSSSYIVSRILEASSLEIRSKPLAATAANGVRCCNVLVLVGFWALKQKQILLP</sequence>
<evidence type="ECO:0000313" key="1">
    <source>
        <dbReference type="EMBL" id="KAF5810735.1"/>
    </source>
</evidence>
<protein>
    <submittedName>
        <fullName evidence="1">Uncharacterized protein</fullName>
    </submittedName>
</protein>
<dbReference type="AlphaFoldDB" id="A0A9K3J8I4"/>